<dbReference type="InterPro" id="IPR013762">
    <property type="entry name" value="Integrase-like_cat_sf"/>
</dbReference>
<dbReference type="InterPro" id="IPR011010">
    <property type="entry name" value="DNA_brk_join_enz"/>
</dbReference>
<proteinExistence type="predicted"/>
<dbReference type="EMBL" id="BOQN01000023">
    <property type="protein sequence ID" value="GIM90150.1"/>
    <property type="molecule type" value="Genomic_DNA"/>
</dbReference>
<evidence type="ECO:0000313" key="3">
    <source>
        <dbReference type="EMBL" id="GIM90150.1"/>
    </source>
</evidence>
<protein>
    <submittedName>
        <fullName evidence="3">Integrase</fullName>
    </submittedName>
</protein>
<dbReference type="PROSITE" id="PS51898">
    <property type="entry name" value="TYR_RECOMBINASE"/>
    <property type="match status" value="1"/>
</dbReference>
<dbReference type="Pfam" id="PF00589">
    <property type="entry name" value="Phage_integrase"/>
    <property type="match status" value="1"/>
</dbReference>
<dbReference type="RefSeq" id="WP_213006088.1">
    <property type="nucleotide sequence ID" value="NZ_BOQN01000023.1"/>
</dbReference>
<dbReference type="SUPFAM" id="SSF56349">
    <property type="entry name" value="DNA breaking-rejoining enzymes"/>
    <property type="match status" value="1"/>
</dbReference>
<comment type="caution">
    <text evidence="3">The sequence shown here is derived from an EMBL/GenBank/DDBJ whole genome shotgun (WGS) entry which is preliminary data.</text>
</comment>
<dbReference type="CDD" id="cd00397">
    <property type="entry name" value="DNA_BRE_C"/>
    <property type="match status" value="1"/>
</dbReference>
<dbReference type="Proteomes" id="UP000677082">
    <property type="component" value="Unassembled WGS sequence"/>
</dbReference>
<evidence type="ECO:0000259" key="2">
    <source>
        <dbReference type="PROSITE" id="PS51898"/>
    </source>
</evidence>
<evidence type="ECO:0000256" key="1">
    <source>
        <dbReference type="ARBA" id="ARBA00023172"/>
    </source>
</evidence>
<keyword evidence="1" id="KW-0233">DNA recombination</keyword>
<dbReference type="InterPro" id="IPR002104">
    <property type="entry name" value="Integrase_catalytic"/>
</dbReference>
<reference evidence="3 4" key="1">
    <citation type="submission" date="2021-03" db="EMBL/GenBank/DDBJ databases">
        <title>Whole genome shotgun sequence of Actinoplanes toevensis NBRC 105298.</title>
        <authorList>
            <person name="Komaki H."/>
            <person name="Tamura T."/>
        </authorList>
    </citation>
    <scope>NUCLEOTIDE SEQUENCE [LARGE SCALE GENOMIC DNA]</scope>
    <source>
        <strain evidence="3 4">NBRC 105298</strain>
    </source>
</reference>
<dbReference type="GO" id="GO:0015074">
    <property type="term" value="P:DNA integration"/>
    <property type="evidence" value="ECO:0007669"/>
    <property type="project" value="InterPro"/>
</dbReference>
<dbReference type="GO" id="GO:0006310">
    <property type="term" value="P:DNA recombination"/>
    <property type="evidence" value="ECO:0007669"/>
    <property type="project" value="UniProtKB-KW"/>
</dbReference>
<dbReference type="AlphaFoldDB" id="A0A919T6X8"/>
<sequence length="696" mass="78401">MDWLAARGHGSAQSLRAELLIGNPVVVGSGAVRPGYEWLLRQHAPAVLHAARLCMDPDGFARVDAACQADPAISTTMRQWVLLRLTWIVIVKGGEIGDITVGDFLELHQAERAIRKDAPAATLTYRILRDLDVFTPTAPLSLRAAFTPGPRSVADLIDQYGLAYRPVRDLLVDYLSERAQAMDYTTRCQLAIHLGKLFWADLEGHHPGIDSLHLSPEVFTGWKQRLHHVRDKHGQIVRERVGKADVLITVRAFYLDLAQWAVDEPGRWGRWVAPCPIGVGETNTRKRDAHRKSRMDQRTRERLPVVPALVRTAERRVEQAQRLLAATRSATPGHTFTLDGQTFRRAENKKGGGVRLWAIETDIGRRRDVISEEEYAFWSWSAIEVLRHTGVRIEELLELTHHSFVTYKLPDTGEIVPLLQITPSKLDKERLLLVTPELGEVLTAVIHRVRNGRPTLPQVSAYHTADQVWSAPMPFLFQRPRGHEHRAITYVTLRTMLDVTLRATGLTDADGRTLRFVPHDFRRIFITDAIMHGLPPHIAQVLAGHGSIDTTIGYKAAYPVEAINTFRGFLARRRKARPSHEYREVTPAEWDEFLGHFAKRKVAIGDCAREYGTSCQHENACIRCPLLRPDPAQKSRLQDIRSNLIERIDEAREHGWLGEVDGLQATLAAAQQKLTAMDAIAVRKRTVDLGIPTPRP</sequence>
<evidence type="ECO:0000313" key="4">
    <source>
        <dbReference type="Proteomes" id="UP000677082"/>
    </source>
</evidence>
<organism evidence="3 4">
    <name type="scientific">Paractinoplanes toevensis</name>
    <dbReference type="NCBI Taxonomy" id="571911"/>
    <lineage>
        <taxon>Bacteria</taxon>
        <taxon>Bacillati</taxon>
        <taxon>Actinomycetota</taxon>
        <taxon>Actinomycetes</taxon>
        <taxon>Micromonosporales</taxon>
        <taxon>Micromonosporaceae</taxon>
        <taxon>Paractinoplanes</taxon>
    </lineage>
</organism>
<dbReference type="GO" id="GO:0003677">
    <property type="term" value="F:DNA binding"/>
    <property type="evidence" value="ECO:0007669"/>
    <property type="project" value="InterPro"/>
</dbReference>
<accession>A0A919T6X8</accession>
<gene>
    <name evidence="3" type="ORF">Ato02nite_019430</name>
</gene>
<keyword evidence="4" id="KW-1185">Reference proteome</keyword>
<feature type="domain" description="Tyr recombinase" evidence="2">
    <location>
        <begin position="355"/>
        <end position="567"/>
    </location>
</feature>
<name>A0A919T6X8_9ACTN</name>
<dbReference type="Gene3D" id="1.10.443.10">
    <property type="entry name" value="Intergrase catalytic core"/>
    <property type="match status" value="1"/>
</dbReference>